<feature type="region of interest" description="Disordered" evidence="1">
    <location>
        <begin position="70"/>
        <end position="89"/>
    </location>
</feature>
<gene>
    <name evidence="2" type="ORF">GUJ93_ZPchr0008g12226</name>
</gene>
<name>A0A8J5QWR1_ZIZPA</name>
<proteinExistence type="predicted"/>
<comment type="caution">
    <text evidence="2">The sequence shown here is derived from an EMBL/GenBank/DDBJ whole genome shotgun (WGS) entry which is preliminary data.</text>
</comment>
<evidence type="ECO:0000313" key="2">
    <source>
        <dbReference type="EMBL" id="KAG8045260.1"/>
    </source>
</evidence>
<reference evidence="2" key="1">
    <citation type="journal article" date="2021" name="bioRxiv">
        <title>Whole Genome Assembly and Annotation of Northern Wild Rice, Zizania palustris L., Supports a Whole Genome Duplication in the Zizania Genus.</title>
        <authorList>
            <person name="Haas M."/>
            <person name="Kono T."/>
            <person name="Macchietto M."/>
            <person name="Millas R."/>
            <person name="McGilp L."/>
            <person name="Shao M."/>
            <person name="Duquette J."/>
            <person name="Hirsch C.N."/>
            <person name="Kimball J."/>
        </authorList>
    </citation>
    <scope>NUCLEOTIDE SEQUENCE</scope>
    <source>
        <tissue evidence="2">Fresh leaf tissue</tissue>
    </source>
</reference>
<dbReference type="AlphaFoldDB" id="A0A8J5QWR1"/>
<dbReference type="Proteomes" id="UP000729402">
    <property type="component" value="Unassembled WGS sequence"/>
</dbReference>
<evidence type="ECO:0000256" key="1">
    <source>
        <dbReference type="SAM" id="MobiDB-lite"/>
    </source>
</evidence>
<organism evidence="2 3">
    <name type="scientific">Zizania palustris</name>
    <name type="common">Northern wild rice</name>
    <dbReference type="NCBI Taxonomy" id="103762"/>
    <lineage>
        <taxon>Eukaryota</taxon>
        <taxon>Viridiplantae</taxon>
        <taxon>Streptophyta</taxon>
        <taxon>Embryophyta</taxon>
        <taxon>Tracheophyta</taxon>
        <taxon>Spermatophyta</taxon>
        <taxon>Magnoliopsida</taxon>
        <taxon>Liliopsida</taxon>
        <taxon>Poales</taxon>
        <taxon>Poaceae</taxon>
        <taxon>BOP clade</taxon>
        <taxon>Oryzoideae</taxon>
        <taxon>Oryzeae</taxon>
        <taxon>Zizaniinae</taxon>
        <taxon>Zizania</taxon>
    </lineage>
</organism>
<accession>A0A8J5QWR1</accession>
<sequence>MRRGGNRHFGGSACQDGVAFGQARGRRPPPDNGRRYPALILVRYLYFGTIGFATARLRLRAHAADPSQVFARAPDSDSGPFDLAERSPGGATCLGGTHLPAFDRDASQLHPWRVPARATSAPPVR</sequence>
<evidence type="ECO:0000313" key="3">
    <source>
        <dbReference type="Proteomes" id="UP000729402"/>
    </source>
</evidence>
<reference evidence="2" key="2">
    <citation type="submission" date="2021-02" db="EMBL/GenBank/DDBJ databases">
        <authorList>
            <person name="Kimball J.A."/>
            <person name="Haas M.W."/>
            <person name="Macchietto M."/>
            <person name="Kono T."/>
            <person name="Duquette J."/>
            <person name="Shao M."/>
        </authorList>
    </citation>
    <scope>NUCLEOTIDE SEQUENCE</scope>
    <source>
        <tissue evidence="2">Fresh leaf tissue</tissue>
    </source>
</reference>
<protein>
    <submittedName>
        <fullName evidence="2">Uncharacterized protein</fullName>
    </submittedName>
</protein>
<dbReference type="EMBL" id="JAAALK010000290">
    <property type="protein sequence ID" value="KAG8045260.1"/>
    <property type="molecule type" value="Genomic_DNA"/>
</dbReference>
<keyword evidence="3" id="KW-1185">Reference proteome</keyword>